<dbReference type="InParanoid" id="B3SDW4"/>
<dbReference type="HOGENOM" id="CLU_511271_0_0_1"/>
<protein>
    <submittedName>
        <fullName evidence="1">Uncharacterized protein</fullName>
    </submittedName>
</protein>
<reference evidence="1 2" key="1">
    <citation type="journal article" date="2008" name="Nature">
        <title>The Trichoplax genome and the nature of placozoans.</title>
        <authorList>
            <person name="Srivastava M."/>
            <person name="Begovic E."/>
            <person name="Chapman J."/>
            <person name="Putnam N.H."/>
            <person name="Hellsten U."/>
            <person name="Kawashima T."/>
            <person name="Kuo A."/>
            <person name="Mitros T."/>
            <person name="Salamov A."/>
            <person name="Carpenter M.L."/>
            <person name="Signorovitch A.Y."/>
            <person name="Moreno M.A."/>
            <person name="Kamm K."/>
            <person name="Grimwood J."/>
            <person name="Schmutz J."/>
            <person name="Shapiro H."/>
            <person name="Grigoriev I.V."/>
            <person name="Buss L.W."/>
            <person name="Schierwater B."/>
            <person name="Dellaporta S.L."/>
            <person name="Rokhsar D.S."/>
        </authorList>
    </citation>
    <scope>NUCLEOTIDE SEQUENCE [LARGE SCALE GENOMIC DNA]</scope>
    <source>
        <strain evidence="1 2">Grell-BS-1999</strain>
    </source>
</reference>
<proteinExistence type="predicted"/>
<dbReference type="KEGG" id="tad:TRIADDRAFT_62469"/>
<accession>B3SDW4</accession>
<organism evidence="1 2">
    <name type="scientific">Trichoplax adhaerens</name>
    <name type="common">Trichoplax reptans</name>
    <dbReference type="NCBI Taxonomy" id="10228"/>
    <lineage>
        <taxon>Eukaryota</taxon>
        <taxon>Metazoa</taxon>
        <taxon>Placozoa</taxon>
        <taxon>Uniplacotomia</taxon>
        <taxon>Trichoplacea</taxon>
        <taxon>Trichoplacidae</taxon>
        <taxon>Trichoplax</taxon>
    </lineage>
</organism>
<dbReference type="GeneID" id="6759645"/>
<name>B3SDW4_TRIAD</name>
<dbReference type="Proteomes" id="UP000009022">
    <property type="component" value="Unassembled WGS sequence"/>
</dbReference>
<keyword evidence="2" id="KW-1185">Reference proteome</keyword>
<gene>
    <name evidence="1" type="ORF">TRIADDRAFT_62469</name>
</gene>
<sequence length="533" mass="62156">MGLDAKAKFVFLQEKTAESIEIRCLDKTLYCFYRILEYFFPNITTNTIELTVTSDVVEEVIYRLIALRKLVGKPSTNSDYGYYNTFSFAAFFNFTTKKSFKGVRNVLLSLRFPFVTGIYYLDVVLSECSNKSSHTNFNKWFVVPDGLSHNLTYNKLSSHRTGSDCIITRTTHFFYSMDEKNRMVLHNLDNSKPSAKYKIMYPYQFMNYLEKMKTYNYSTGIHKNRMIFATCSKHLINVEILDLNTGESSTKLIVLLNGEEMHKVISFDDRPVVIQLKILKGKTLKYYDFKDNSWHSINIQNLPILTTGITNTEMMDVTCFQKQWFIINYEYQTGYVIKLKNALNNLIYSIADIKASLQHSRFIIVCLMASHPLVTIYFNVAKNDYEVYPYIDDDMIEGAEFIPGQLNLSETTYQDQEVFPLVEYKSPLVTSAGGRLKLKFSDCSICVDRTIMKLYFKFFDSCWLSNQIDMIKLGLDHSSLMLAIVEFINDHFNNYFWSNFTPVPSMMKKHLQDFNKEDISRIFDILILKFSLK</sequence>
<dbReference type="RefSeq" id="XP_002118433.1">
    <property type="nucleotide sequence ID" value="XM_002118397.1"/>
</dbReference>
<evidence type="ECO:0000313" key="1">
    <source>
        <dbReference type="EMBL" id="EDV19084.1"/>
    </source>
</evidence>
<dbReference type="AlphaFoldDB" id="B3SDW4"/>
<dbReference type="CTD" id="6759645"/>
<dbReference type="EMBL" id="DS985299">
    <property type="protein sequence ID" value="EDV19084.1"/>
    <property type="molecule type" value="Genomic_DNA"/>
</dbReference>
<evidence type="ECO:0000313" key="2">
    <source>
        <dbReference type="Proteomes" id="UP000009022"/>
    </source>
</evidence>